<proteinExistence type="predicted"/>
<reference evidence="2" key="1">
    <citation type="submission" date="2018-12" db="EMBL/GenBank/DDBJ databases">
        <authorList>
            <person name="Jadhav K."/>
            <person name="Kushwaha B."/>
            <person name="Jadhav I."/>
        </authorList>
    </citation>
    <scope>NUCLEOTIDE SEQUENCE [LARGE SCALE GENOMIC DNA]</scope>
    <source>
        <strain evidence="2">SBS 10</strain>
    </source>
</reference>
<evidence type="ECO:0000256" key="1">
    <source>
        <dbReference type="SAM" id="MobiDB-lite"/>
    </source>
</evidence>
<name>A0A432JKR0_9GAMM</name>
<comment type="caution">
    <text evidence="2">The sequence shown here is derived from an EMBL/GenBank/DDBJ whole genome shotgun (WGS) entry which is preliminary data.</text>
</comment>
<dbReference type="EMBL" id="RXHI01000002">
    <property type="protein sequence ID" value="RUA23168.1"/>
    <property type="molecule type" value="Genomic_DNA"/>
</dbReference>
<dbReference type="AlphaFoldDB" id="A0A432JKR0"/>
<organism evidence="2">
    <name type="scientific">Billgrantia gudaonensis</name>
    <dbReference type="NCBI Taxonomy" id="376427"/>
    <lineage>
        <taxon>Bacteria</taxon>
        <taxon>Pseudomonadati</taxon>
        <taxon>Pseudomonadota</taxon>
        <taxon>Gammaproteobacteria</taxon>
        <taxon>Oceanospirillales</taxon>
        <taxon>Halomonadaceae</taxon>
        <taxon>Billgrantia</taxon>
    </lineage>
</organism>
<gene>
    <name evidence="2" type="ORF">DSL92_01045</name>
</gene>
<sequence>MLSHFMEALRVDLADEGTDVSVIHPAFRGSRPSPTATTSPCLCASAPRPPPRRSLEGLERRRMDSLSLAASRWRCVPAGGFRVCLALGRWLARPTDMESAHECPFVSGPAPLSGSALP</sequence>
<accession>A0A432JKR0</accession>
<feature type="region of interest" description="Disordered" evidence="1">
    <location>
        <begin position="25"/>
        <end position="59"/>
    </location>
</feature>
<protein>
    <submittedName>
        <fullName evidence="2">Uncharacterized protein</fullName>
    </submittedName>
</protein>
<evidence type="ECO:0000313" key="2">
    <source>
        <dbReference type="EMBL" id="RUA23168.1"/>
    </source>
</evidence>